<dbReference type="InterPro" id="IPR001367">
    <property type="entry name" value="Fe_dep_repressor"/>
</dbReference>
<evidence type="ECO:0000256" key="9">
    <source>
        <dbReference type="ARBA" id="ARBA00023159"/>
    </source>
</evidence>
<keyword evidence="10" id="KW-0804">Transcription</keyword>
<dbReference type="PANTHER" id="PTHR33238:SF11">
    <property type="entry name" value="TRANSCRIPTIONAL REGULATOR MNTR"/>
    <property type="match status" value="1"/>
</dbReference>
<dbReference type="GO" id="GO:0043565">
    <property type="term" value="F:sequence-specific DNA binding"/>
    <property type="evidence" value="ECO:0007669"/>
    <property type="project" value="InterPro"/>
</dbReference>
<evidence type="ECO:0000256" key="11">
    <source>
        <dbReference type="ARBA" id="ARBA00023211"/>
    </source>
</evidence>
<evidence type="ECO:0000256" key="13">
    <source>
        <dbReference type="SAM" id="MobiDB-lite"/>
    </source>
</evidence>
<dbReference type="InterPro" id="IPR022687">
    <property type="entry name" value="HTH_DTXR"/>
</dbReference>
<dbReference type="Gene3D" id="1.10.60.10">
    <property type="entry name" value="Iron dependent repressor, metal binding and dimerisation domain"/>
    <property type="match status" value="1"/>
</dbReference>
<keyword evidence="7" id="KW-0805">Transcription regulation</keyword>
<dbReference type="InterPro" id="IPR050536">
    <property type="entry name" value="DtxR_MntR_Metal-Reg"/>
</dbReference>
<accession>A0A378YT35</accession>
<dbReference type="GO" id="GO:0046914">
    <property type="term" value="F:transition metal ion binding"/>
    <property type="evidence" value="ECO:0007669"/>
    <property type="project" value="InterPro"/>
</dbReference>
<dbReference type="InterPro" id="IPR038157">
    <property type="entry name" value="FeoA_core_dom"/>
</dbReference>
<dbReference type="PRINTS" id="PR00033">
    <property type="entry name" value="HTHASNC"/>
</dbReference>
<keyword evidence="11" id="KW-0464">Manganese</keyword>
<gene>
    <name evidence="15" type="primary">ideR_1</name>
    <name evidence="15" type="ORF">NCTC1934_03858</name>
</gene>
<evidence type="ECO:0000256" key="4">
    <source>
        <dbReference type="ARBA" id="ARBA00022490"/>
    </source>
</evidence>
<dbReference type="FunFam" id="1.10.60.10:FF:000004">
    <property type="entry name" value="DtxR family transcriptional regulator"/>
    <property type="match status" value="1"/>
</dbReference>
<dbReference type="SUPFAM" id="SSF47979">
    <property type="entry name" value="Iron-dependent repressor protein, dimerization domain"/>
    <property type="match status" value="1"/>
</dbReference>
<keyword evidence="9" id="KW-0010">Activator</keyword>
<dbReference type="Gene3D" id="1.10.10.10">
    <property type="entry name" value="Winged helix-like DNA-binding domain superfamily/Winged helix DNA-binding domain"/>
    <property type="match status" value="1"/>
</dbReference>
<dbReference type="SMART" id="SM00529">
    <property type="entry name" value="HTH_DTXR"/>
    <property type="match status" value="1"/>
</dbReference>
<dbReference type="GO" id="GO:0046983">
    <property type="term" value="F:protein dimerization activity"/>
    <property type="evidence" value="ECO:0007669"/>
    <property type="project" value="InterPro"/>
</dbReference>
<dbReference type="InterPro" id="IPR008988">
    <property type="entry name" value="Transcriptional_repressor_C"/>
</dbReference>
<dbReference type="AlphaFoldDB" id="A0A378YT35"/>
<evidence type="ECO:0000256" key="10">
    <source>
        <dbReference type="ARBA" id="ARBA00023163"/>
    </source>
</evidence>
<evidence type="ECO:0000256" key="5">
    <source>
        <dbReference type="ARBA" id="ARBA00022491"/>
    </source>
</evidence>
<evidence type="ECO:0000313" key="16">
    <source>
        <dbReference type="Proteomes" id="UP000255467"/>
    </source>
</evidence>
<keyword evidence="16" id="KW-1185">Reference proteome</keyword>
<dbReference type="EMBL" id="UGRY01000002">
    <property type="protein sequence ID" value="SUA79579.1"/>
    <property type="molecule type" value="Genomic_DNA"/>
</dbReference>
<evidence type="ECO:0000256" key="1">
    <source>
        <dbReference type="ARBA" id="ARBA00004496"/>
    </source>
</evidence>
<evidence type="ECO:0000259" key="14">
    <source>
        <dbReference type="PROSITE" id="PS50944"/>
    </source>
</evidence>
<dbReference type="CDD" id="cd00090">
    <property type="entry name" value="HTH_ARSR"/>
    <property type="match status" value="1"/>
</dbReference>
<dbReference type="GO" id="GO:0045892">
    <property type="term" value="P:negative regulation of DNA-templated transcription"/>
    <property type="evidence" value="ECO:0007669"/>
    <property type="project" value="TreeGrafter"/>
</dbReference>
<keyword evidence="5" id="KW-0678">Repressor</keyword>
<feature type="domain" description="HTH dtxR-type" evidence="14">
    <location>
        <begin position="53"/>
        <end position="115"/>
    </location>
</feature>
<keyword evidence="8" id="KW-0238">DNA-binding</keyword>
<dbReference type="SUPFAM" id="SSF46785">
    <property type="entry name" value="Winged helix' DNA-binding domain"/>
    <property type="match status" value="1"/>
</dbReference>
<keyword evidence="6" id="KW-0408">Iron</keyword>
<dbReference type="InterPro" id="IPR036390">
    <property type="entry name" value="WH_DNA-bd_sf"/>
</dbReference>
<dbReference type="Pfam" id="PF02742">
    <property type="entry name" value="Fe_dep_repr_C"/>
    <property type="match status" value="1"/>
</dbReference>
<feature type="region of interest" description="Disordered" evidence="13">
    <location>
        <begin position="170"/>
        <end position="192"/>
    </location>
</feature>
<name>A0A378YT35_9NOCA</name>
<dbReference type="STRING" id="1406858.GCA_000710895_04277"/>
<dbReference type="SUPFAM" id="SSF50037">
    <property type="entry name" value="C-terminal domain of transcriptional repressors"/>
    <property type="match status" value="1"/>
</dbReference>
<dbReference type="InterPro" id="IPR036388">
    <property type="entry name" value="WH-like_DNA-bd_sf"/>
</dbReference>
<comment type="similarity">
    <text evidence="2">Belongs to the DtxR/MntR family.</text>
</comment>
<feature type="compositionally biased region" description="Basic and acidic residues" evidence="13">
    <location>
        <begin position="170"/>
        <end position="179"/>
    </location>
</feature>
<comment type="subunit">
    <text evidence="3">Homodimer.</text>
</comment>
<evidence type="ECO:0000313" key="15">
    <source>
        <dbReference type="EMBL" id="SUA79579.1"/>
    </source>
</evidence>
<dbReference type="InterPro" id="IPR036421">
    <property type="entry name" value="Fe_dep_repressor_sf"/>
</dbReference>
<dbReference type="PROSITE" id="PS50944">
    <property type="entry name" value="HTH_DTXR"/>
    <property type="match status" value="1"/>
</dbReference>
<proteinExistence type="inferred from homology"/>
<dbReference type="Gene3D" id="2.30.30.90">
    <property type="match status" value="1"/>
</dbReference>
<organism evidence="15 16">
    <name type="scientific">Nocardia otitidiscaviarum</name>
    <dbReference type="NCBI Taxonomy" id="1823"/>
    <lineage>
        <taxon>Bacteria</taxon>
        <taxon>Bacillati</taxon>
        <taxon>Actinomycetota</taxon>
        <taxon>Actinomycetes</taxon>
        <taxon>Mycobacteriales</taxon>
        <taxon>Nocardiaceae</taxon>
        <taxon>Nocardia</taxon>
    </lineage>
</organism>
<dbReference type="Pfam" id="PF01325">
    <property type="entry name" value="Fe_dep_repress"/>
    <property type="match status" value="1"/>
</dbReference>
<dbReference type="InterPro" id="IPR011991">
    <property type="entry name" value="ArsR-like_HTH"/>
</dbReference>
<dbReference type="InterPro" id="IPR022689">
    <property type="entry name" value="Iron_dep_repressor"/>
</dbReference>
<dbReference type="Pfam" id="PF04023">
    <property type="entry name" value="FeoA"/>
    <property type="match status" value="1"/>
</dbReference>
<dbReference type="GO" id="GO:0005737">
    <property type="term" value="C:cytoplasm"/>
    <property type="evidence" value="ECO:0007669"/>
    <property type="project" value="UniProtKB-SubCell"/>
</dbReference>
<comment type="subcellular location">
    <subcellularLocation>
        <location evidence="1">Cytoplasm</location>
    </subcellularLocation>
</comment>
<evidence type="ECO:0000256" key="6">
    <source>
        <dbReference type="ARBA" id="ARBA00023004"/>
    </source>
</evidence>
<evidence type="ECO:0000256" key="2">
    <source>
        <dbReference type="ARBA" id="ARBA00007871"/>
    </source>
</evidence>
<dbReference type="Proteomes" id="UP000255467">
    <property type="component" value="Unassembled WGS sequence"/>
</dbReference>
<protein>
    <recommendedName>
        <fullName evidence="12">Manganese transport regulator</fullName>
    </recommendedName>
</protein>
<evidence type="ECO:0000256" key="7">
    <source>
        <dbReference type="ARBA" id="ARBA00023015"/>
    </source>
</evidence>
<dbReference type="SMART" id="SM00899">
    <property type="entry name" value="FeoA"/>
    <property type="match status" value="1"/>
</dbReference>
<dbReference type="InterPro" id="IPR007167">
    <property type="entry name" value="Fe-transptr_FeoA-like"/>
</dbReference>
<evidence type="ECO:0000256" key="8">
    <source>
        <dbReference type="ARBA" id="ARBA00023125"/>
    </source>
</evidence>
<dbReference type="GO" id="GO:0003700">
    <property type="term" value="F:DNA-binding transcription factor activity"/>
    <property type="evidence" value="ECO:0007669"/>
    <property type="project" value="InterPro"/>
</dbReference>
<keyword evidence="4" id="KW-0963">Cytoplasm</keyword>
<reference evidence="15 16" key="1">
    <citation type="submission" date="2018-06" db="EMBL/GenBank/DDBJ databases">
        <authorList>
            <consortium name="Pathogen Informatics"/>
            <person name="Doyle S."/>
        </authorList>
    </citation>
    <scope>NUCLEOTIDE SEQUENCE [LARGE SCALE GENOMIC DNA]</scope>
    <source>
        <strain evidence="15 16">NCTC1934</strain>
    </source>
</reference>
<dbReference type="InterPro" id="IPR000485">
    <property type="entry name" value="AsnC-type_HTH_dom"/>
</dbReference>
<evidence type="ECO:0000256" key="12">
    <source>
        <dbReference type="ARBA" id="ARBA00032593"/>
    </source>
</evidence>
<sequence length="268" mass="28925">MWETGRGMPKLGDVPGKRDIATRRELADPSASAPLGDVATTAVSSSTSVAPVLSSVAQDYLKVIWTAQEWSQEKVSTKLLAERIGVSASTVSEAVRKLADQGLVEHARYGAITLTEEGRRAAVAMVRRHRLIETFLVQELGYGWDEVHDEAEVLEHAVSETLMARIDAKLGHPDRDPHGDPIPSADGAVPTPPARQLSDFHDGESGRVARISDSDPAMLRYFDSLGIALDTPIAVVERRDFAGTIAIRVDDRTIDLGGIAAEAIWLTA</sequence>
<evidence type="ECO:0000256" key="3">
    <source>
        <dbReference type="ARBA" id="ARBA00011738"/>
    </source>
</evidence>
<dbReference type="PANTHER" id="PTHR33238">
    <property type="entry name" value="IRON (METAL) DEPENDENT REPRESSOR, DTXR FAMILY"/>
    <property type="match status" value="1"/>
</dbReference>